<sequence>MRLIYPADTFNPKVVDEIYADEFVAAQTAGLSISIFNFEDFQEGRFCPRPAIQDGEPVLYRGWMLPPNDYARFHEAISAVGGTPVTDVSSYTLCHHLPRWYPLLTEFTSETMTFSESDDIALALTEAGWKGCFLKDYVKSLSTDAGSLVHDLSTIPNVIAKMRKYRGQIEGGLCARRIEEYDASTERRYFVWNGVAHSDSGEVPQIVAEAASRVLSPFFSVDIATRRDGALSIIELGDGQVSDRKHWSCDNLIRMFATPA</sequence>
<name>A0A1T4WGK9_9BACT</name>
<keyword evidence="3" id="KW-1185">Reference proteome</keyword>
<feature type="domain" description="ATP-grasp" evidence="1">
    <location>
        <begin position="126"/>
        <end position="254"/>
    </location>
</feature>
<evidence type="ECO:0000259" key="1">
    <source>
        <dbReference type="Pfam" id="PF14243"/>
    </source>
</evidence>
<dbReference type="Pfam" id="PF14243">
    <property type="entry name" value="R2K_3"/>
    <property type="match status" value="1"/>
</dbReference>
<dbReference type="RefSeq" id="WP_078811414.1">
    <property type="nucleotide sequence ID" value="NZ_FUYE01000001.1"/>
</dbReference>
<reference evidence="3" key="1">
    <citation type="submission" date="2017-02" db="EMBL/GenBank/DDBJ databases">
        <authorList>
            <person name="Varghese N."/>
            <person name="Submissions S."/>
        </authorList>
    </citation>
    <scope>NUCLEOTIDE SEQUENCE [LARGE SCALE GENOMIC DNA]</scope>
    <source>
        <strain evidence="3">ATCC 700200</strain>
    </source>
</reference>
<proteinExistence type="predicted"/>
<dbReference type="InterPro" id="IPR025643">
    <property type="entry name" value="R2K_3"/>
</dbReference>
<dbReference type="STRING" id="48467.SAMN02745166_00176"/>
<organism evidence="2 3">
    <name type="scientific">Prosthecobacter debontii</name>
    <dbReference type="NCBI Taxonomy" id="48467"/>
    <lineage>
        <taxon>Bacteria</taxon>
        <taxon>Pseudomonadati</taxon>
        <taxon>Verrucomicrobiota</taxon>
        <taxon>Verrucomicrobiia</taxon>
        <taxon>Verrucomicrobiales</taxon>
        <taxon>Verrucomicrobiaceae</taxon>
        <taxon>Prosthecobacter</taxon>
    </lineage>
</organism>
<protein>
    <recommendedName>
        <fullName evidence="1">ATP-grasp domain-containing protein</fullName>
    </recommendedName>
</protein>
<dbReference type="EMBL" id="FUYE01000001">
    <property type="protein sequence ID" value="SKA76453.1"/>
    <property type="molecule type" value="Genomic_DNA"/>
</dbReference>
<evidence type="ECO:0000313" key="2">
    <source>
        <dbReference type="EMBL" id="SKA76453.1"/>
    </source>
</evidence>
<dbReference type="OrthoDB" id="190056at2"/>
<evidence type="ECO:0000313" key="3">
    <source>
        <dbReference type="Proteomes" id="UP000190774"/>
    </source>
</evidence>
<dbReference type="AlphaFoldDB" id="A0A1T4WGK9"/>
<gene>
    <name evidence="2" type="ORF">SAMN02745166_00176</name>
</gene>
<accession>A0A1T4WGK9</accession>
<dbReference type="Proteomes" id="UP000190774">
    <property type="component" value="Unassembled WGS sequence"/>
</dbReference>